<evidence type="ECO:0000259" key="1">
    <source>
        <dbReference type="SMART" id="SM00901"/>
    </source>
</evidence>
<dbReference type="RefSeq" id="WP_272207745.1">
    <property type="nucleotide sequence ID" value="NZ_JAQONC010000011.1"/>
</dbReference>
<dbReference type="AlphaFoldDB" id="A0AAJ1M8L0"/>
<name>A0AAJ1M8L0_LIMMU</name>
<proteinExistence type="predicted"/>
<dbReference type="Pfam" id="PF08867">
    <property type="entry name" value="FRG"/>
    <property type="match status" value="1"/>
</dbReference>
<dbReference type="Proteomes" id="UP001218021">
    <property type="component" value="Unassembled WGS sequence"/>
</dbReference>
<accession>A0AAJ1M8L0</accession>
<organism evidence="2 3">
    <name type="scientific">Limosilactobacillus mucosae</name>
    <name type="common">Lactobacillus mucosae</name>
    <dbReference type="NCBI Taxonomy" id="97478"/>
    <lineage>
        <taxon>Bacteria</taxon>
        <taxon>Bacillati</taxon>
        <taxon>Bacillota</taxon>
        <taxon>Bacilli</taxon>
        <taxon>Lactobacillales</taxon>
        <taxon>Lactobacillaceae</taxon>
        <taxon>Limosilactobacillus</taxon>
    </lineage>
</organism>
<dbReference type="InterPro" id="IPR014966">
    <property type="entry name" value="FRG-dom"/>
</dbReference>
<evidence type="ECO:0000313" key="3">
    <source>
        <dbReference type="Proteomes" id="UP001218021"/>
    </source>
</evidence>
<dbReference type="EMBL" id="JAQOND010000011">
    <property type="protein sequence ID" value="MDC2827024.1"/>
    <property type="molecule type" value="Genomic_DNA"/>
</dbReference>
<evidence type="ECO:0000313" key="2">
    <source>
        <dbReference type="EMBL" id="MDC2827024.1"/>
    </source>
</evidence>
<reference evidence="2" key="1">
    <citation type="submission" date="2023-01" db="EMBL/GenBank/DDBJ databases">
        <title>Genome analysis of 13 Lactobacillus isolated from gut of wild boar.</title>
        <authorList>
            <person name="Papp P."/>
            <person name="Libisch B."/>
            <person name="Nagy T."/>
            <person name="Olasz F."/>
        </authorList>
    </citation>
    <scope>NUCLEOTIDE SEQUENCE</scope>
    <source>
        <strain evidence="2">F108</strain>
    </source>
</reference>
<dbReference type="SMART" id="SM00901">
    <property type="entry name" value="FRG"/>
    <property type="match status" value="1"/>
</dbReference>
<gene>
    <name evidence="2" type="ORF">PO158_01825</name>
</gene>
<comment type="caution">
    <text evidence="2">The sequence shown here is derived from an EMBL/GenBank/DDBJ whole genome shotgun (WGS) entry which is preliminary data.</text>
</comment>
<protein>
    <submittedName>
        <fullName evidence="2">FRG domain-containing protein</fullName>
    </submittedName>
</protein>
<feature type="domain" description="FRG" evidence="1">
    <location>
        <begin position="54"/>
        <end position="148"/>
    </location>
</feature>
<sequence length="414" mass="49064">MHELKLENLGNQYFEDNEITSLADYVKKVEELYSILEKEDRDNKENMVNNEDYDRRELYFRGQDNIEYGNTCPSLFRNNERYEYEANMINDFIAKYPDLFKDCQNNVDRLALMQHHQLPTRLLDLTTNALIALYFAVEKDNCKDGVVYVFNNFYNEEFVDKALNVSFSELDVSHSIFKCLRIKSSKRDSFSDQVEIETSLARMKRKDSKGFIKEVMKFYERLSKYYSAKNQKVYWKDAYEEYLQNLHRQQHKCSFKDICMCNTKKILNLYDDFNNAIPTIRLYHAIERDSGNFDHIINPVEMYLPKIVTPRIIDQRIKNQQGLFMLIPIDFDPDPNPNPDLDPGVKTKKRRNRIQSRINTLLYTNKENEAVAFTIPCCMKEKIRKELSNIGISKSFIYPDATHYAEDIADSYLN</sequence>